<keyword evidence="1" id="KW-0472">Membrane</keyword>
<gene>
    <name evidence="2" type="ORF">CWE06_05005</name>
</gene>
<keyword evidence="3" id="KW-1185">Reference proteome</keyword>
<accession>A0A432VVP1</accession>
<feature type="transmembrane region" description="Helical" evidence="1">
    <location>
        <begin position="89"/>
        <end position="109"/>
    </location>
</feature>
<organism evidence="2 3">
    <name type="scientific">Aliidiomarina haloalkalitolerans</name>
    <dbReference type="NCBI Taxonomy" id="859059"/>
    <lineage>
        <taxon>Bacteria</taxon>
        <taxon>Pseudomonadati</taxon>
        <taxon>Pseudomonadota</taxon>
        <taxon>Gammaproteobacteria</taxon>
        <taxon>Alteromonadales</taxon>
        <taxon>Idiomarinaceae</taxon>
        <taxon>Aliidiomarina</taxon>
    </lineage>
</organism>
<evidence type="ECO:0000256" key="1">
    <source>
        <dbReference type="SAM" id="Phobius"/>
    </source>
</evidence>
<dbReference type="OrthoDB" id="9180406at2"/>
<name>A0A432VVP1_9GAMM</name>
<keyword evidence="1" id="KW-1133">Transmembrane helix</keyword>
<feature type="transmembrane region" description="Helical" evidence="1">
    <location>
        <begin position="55"/>
        <end position="77"/>
    </location>
</feature>
<dbReference type="RefSeq" id="WP_126791803.1">
    <property type="nucleotide sequence ID" value="NZ_PIPI01000002.1"/>
</dbReference>
<feature type="transmembrane region" description="Helical" evidence="1">
    <location>
        <begin position="121"/>
        <end position="141"/>
    </location>
</feature>
<evidence type="ECO:0000313" key="2">
    <source>
        <dbReference type="EMBL" id="RUO20670.1"/>
    </source>
</evidence>
<protein>
    <recommendedName>
        <fullName evidence="4">DUF998 domain-containing protein</fullName>
    </recommendedName>
</protein>
<sequence>MQPKHLAWTVFIIPIIAVHGAYFIGLYQGVAHVCIPYLEGCTTISRAARMGDAIFLFRGLMMPLAMLLVLFWYLQSIWLQQLTGRSHKAIFLIGAIGALFLILYVNYLGTDGDFNRFMRRHGVIIYFAGTVLAQMLSINALHKYGGEAVSKLRKLMQVQLSFIAVCWLLAMISLAINTSGVIWASQGENIIEWFFALFMSLYFAVAARMWQQTRYTWQISLQKN</sequence>
<evidence type="ECO:0000313" key="3">
    <source>
        <dbReference type="Proteomes" id="UP000288212"/>
    </source>
</evidence>
<feature type="transmembrane region" description="Helical" evidence="1">
    <location>
        <begin position="7"/>
        <end position="27"/>
    </location>
</feature>
<dbReference type="EMBL" id="PIPI01000002">
    <property type="protein sequence ID" value="RUO20670.1"/>
    <property type="molecule type" value="Genomic_DNA"/>
</dbReference>
<dbReference type="Proteomes" id="UP000288212">
    <property type="component" value="Unassembled WGS sequence"/>
</dbReference>
<reference evidence="2 3" key="1">
    <citation type="journal article" date="2011" name="Front. Microbiol.">
        <title>Genomic signatures of strain selection and enhancement in Bacillus atrophaeus var. globigii, a historical biowarfare simulant.</title>
        <authorList>
            <person name="Gibbons H.S."/>
            <person name="Broomall S.M."/>
            <person name="McNew L.A."/>
            <person name="Daligault H."/>
            <person name="Chapman C."/>
            <person name="Bruce D."/>
            <person name="Karavis M."/>
            <person name="Krepps M."/>
            <person name="McGregor P.A."/>
            <person name="Hong C."/>
            <person name="Park K.H."/>
            <person name="Akmal A."/>
            <person name="Feldman A."/>
            <person name="Lin J.S."/>
            <person name="Chang W.E."/>
            <person name="Higgs B.W."/>
            <person name="Demirev P."/>
            <person name="Lindquist J."/>
            <person name="Liem A."/>
            <person name="Fochler E."/>
            <person name="Read T.D."/>
            <person name="Tapia R."/>
            <person name="Johnson S."/>
            <person name="Bishop-Lilly K.A."/>
            <person name="Detter C."/>
            <person name="Han C."/>
            <person name="Sozhamannan S."/>
            <person name="Rosenzweig C.N."/>
            <person name="Skowronski E.W."/>
        </authorList>
    </citation>
    <scope>NUCLEOTIDE SEQUENCE [LARGE SCALE GENOMIC DNA]</scope>
    <source>
        <strain evidence="2 3">AK5</strain>
    </source>
</reference>
<comment type="caution">
    <text evidence="2">The sequence shown here is derived from an EMBL/GenBank/DDBJ whole genome shotgun (WGS) entry which is preliminary data.</text>
</comment>
<feature type="transmembrane region" description="Helical" evidence="1">
    <location>
        <begin position="190"/>
        <end position="210"/>
    </location>
</feature>
<keyword evidence="1" id="KW-0812">Transmembrane</keyword>
<feature type="transmembrane region" description="Helical" evidence="1">
    <location>
        <begin position="162"/>
        <end position="184"/>
    </location>
</feature>
<evidence type="ECO:0008006" key="4">
    <source>
        <dbReference type="Google" id="ProtNLM"/>
    </source>
</evidence>
<proteinExistence type="predicted"/>
<dbReference type="AlphaFoldDB" id="A0A432VVP1"/>